<dbReference type="RefSeq" id="WP_269027831.1">
    <property type="nucleotide sequence ID" value="NZ_JANRML010000007.1"/>
</dbReference>
<dbReference type="GO" id="GO:0003700">
    <property type="term" value="F:DNA-binding transcription factor activity"/>
    <property type="evidence" value="ECO:0007669"/>
    <property type="project" value="TreeGrafter"/>
</dbReference>
<organism evidence="6 7">
    <name type="scientific">Corynebacterium pilbarense</name>
    <dbReference type="NCBI Taxonomy" id="1288393"/>
    <lineage>
        <taxon>Bacteria</taxon>
        <taxon>Bacillati</taxon>
        <taxon>Actinomycetota</taxon>
        <taxon>Actinomycetes</taxon>
        <taxon>Mycobacteriales</taxon>
        <taxon>Corynebacteriaceae</taxon>
        <taxon>Corynebacterium</taxon>
    </lineage>
</organism>
<evidence type="ECO:0000259" key="5">
    <source>
        <dbReference type="PROSITE" id="PS50977"/>
    </source>
</evidence>
<evidence type="ECO:0000256" key="3">
    <source>
        <dbReference type="ARBA" id="ARBA00023163"/>
    </source>
</evidence>
<reference evidence="6" key="1">
    <citation type="submission" date="2022-08" db="EMBL/GenBank/DDBJ databases">
        <title>Corynebacterium sp. nov., isolated from clinical breast specimens.</title>
        <authorList>
            <person name="Zhang T."/>
        </authorList>
    </citation>
    <scope>NUCLEOTIDE SEQUENCE</scope>
    <source>
        <strain evidence="6">CCUG 57942</strain>
    </source>
</reference>
<dbReference type="PANTHER" id="PTHR30055:SF234">
    <property type="entry name" value="HTH-TYPE TRANSCRIPTIONAL REGULATOR BETI"/>
    <property type="match status" value="1"/>
</dbReference>
<dbReference type="AlphaFoldDB" id="A0A9Q4IHT1"/>
<accession>A0A9Q4IHT1</accession>
<dbReference type="SUPFAM" id="SSF46689">
    <property type="entry name" value="Homeodomain-like"/>
    <property type="match status" value="1"/>
</dbReference>
<name>A0A9Q4IHT1_9CORY</name>
<evidence type="ECO:0000256" key="1">
    <source>
        <dbReference type="ARBA" id="ARBA00023015"/>
    </source>
</evidence>
<evidence type="ECO:0000313" key="6">
    <source>
        <dbReference type="EMBL" id="MCZ2221120.1"/>
    </source>
</evidence>
<dbReference type="GO" id="GO:0000976">
    <property type="term" value="F:transcription cis-regulatory region binding"/>
    <property type="evidence" value="ECO:0007669"/>
    <property type="project" value="TreeGrafter"/>
</dbReference>
<dbReference type="PANTHER" id="PTHR30055">
    <property type="entry name" value="HTH-TYPE TRANSCRIPTIONAL REGULATOR RUTR"/>
    <property type="match status" value="1"/>
</dbReference>
<dbReference type="Gene3D" id="1.10.357.10">
    <property type="entry name" value="Tetracycline Repressor, domain 2"/>
    <property type="match status" value="1"/>
</dbReference>
<keyword evidence="3" id="KW-0804">Transcription</keyword>
<dbReference type="Pfam" id="PF00440">
    <property type="entry name" value="TetR_N"/>
    <property type="match status" value="1"/>
</dbReference>
<comment type="caution">
    <text evidence="6">The sequence shown here is derived from an EMBL/GenBank/DDBJ whole genome shotgun (WGS) entry which is preliminary data.</text>
</comment>
<sequence length="196" mass="21175">MSLREEKKAATRRAISEATAALLLEEGTAAATVARVSERAGVSARTFHNYFADIDEALEEFLRKVFAAIAEQIAALPEELSAAEAIEAIIIDALREDGFELYSASTLVLLSDRTRAESGTPPPAEETMRDIAQPLVAAVRERTPGATAFDAEVLLNTYGIAGATAVKAYLALPEPRTPDDGRALVRRAFEVLRDMR</sequence>
<dbReference type="Proteomes" id="UP001071110">
    <property type="component" value="Unassembled WGS sequence"/>
</dbReference>
<evidence type="ECO:0000256" key="4">
    <source>
        <dbReference type="PROSITE-ProRule" id="PRU00335"/>
    </source>
</evidence>
<feature type="DNA-binding region" description="H-T-H motif" evidence="4">
    <location>
        <begin position="32"/>
        <end position="51"/>
    </location>
</feature>
<dbReference type="InterPro" id="IPR009057">
    <property type="entry name" value="Homeodomain-like_sf"/>
</dbReference>
<protein>
    <submittedName>
        <fullName evidence="6">TetR/AcrR family transcriptional regulator</fullName>
    </submittedName>
</protein>
<dbReference type="PROSITE" id="PS50977">
    <property type="entry name" value="HTH_TETR_2"/>
    <property type="match status" value="1"/>
</dbReference>
<evidence type="ECO:0000313" key="7">
    <source>
        <dbReference type="Proteomes" id="UP001071110"/>
    </source>
</evidence>
<keyword evidence="1" id="KW-0805">Transcription regulation</keyword>
<gene>
    <name evidence="6" type="ORF">NUW87_06990</name>
</gene>
<feature type="domain" description="HTH tetR-type" evidence="5">
    <location>
        <begin position="9"/>
        <end position="69"/>
    </location>
</feature>
<dbReference type="InterPro" id="IPR050109">
    <property type="entry name" value="HTH-type_TetR-like_transc_reg"/>
</dbReference>
<proteinExistence type="predicted"/>
<dbReference type="EMBL" id="JANRML010000007">
    <property type="protein sequence ID" value="MCZ2221120.1"/>
    <property type="molecule type" value="Genomic_DNA"/>
</dbReference>
<dbReference type="InterPro" id="IPR001647">
    <property type="entry name" value="HTH_TetR"/>
</dbReference>
<keyword evidence="2 4" id="KW-0238">DNA-binding</keyword>
<evidence type="ECO:0000256" key="2">
    <source>
        <dbReference type="ARBA" id="ARBA00023125"/>
    </source>
</evidence>
<keyword evidence="7" id="KW-1185">Reference proteome</keyword>